<evidence type="ECO:0000256" key="6">
    <source>
        <dbReference type="PROSITE-ProRule" id="PRU00283"/>
    </source>
</evidence>
<dbReference type="InterPro" id="IPR027417">
    <property type="entry name" value="P-loop_NTPase"/>
</dbReference>
<evidence type="ECO:0000256" key="3">
    <source>
        <dbReference type="ARBA" id="ARBA00022741"/>
    </source>
</evidence>
<dbReference type="Gene3D" id="3.40.850.10">
    <property type="entry name" value="Kinesin motor domain"/>
    <property type="match status" value="1"/>
</dbReference>
<evidence type="ECO:0000313" key="10">
    <source>
        <dbReference type="Proteomes" id="UP000233837"/>
    </source>
</evidence>
<feature type="domain" description="Kinesin motor" evidence="8">
    <location>
        <begin position="479"/>
        <end position="816"/>
    </location>
</feature>
<dbReference type="GO" id="GO:0003777">
    <property type="term" value="F:microtubule motor activity"/>
    <property type="evidence" value="ECO:0007669"/>
    <property type="project" value="InterPro"/>
</dbReference>
<keyword evidence="7" id="KW-0175">Coiled coil</keyword>
<feature type="binding site" evidence="6">
    <location>
        <begin position="565"/>
        <end position="572"/>
    </location>
    <ligand>
        <name>ATP</name>
        <dbReference type="ChEBI" id="CHEBI:30616"/>
    </ligand>
</feature>
<keyword evidence="2" id="KW-0493">Microtubule</keyword>
<dbReference type="GO" id="GO:0008017">
    <property type="term" value="F:microtubule binding"/>
    <property type="evidence" value="ECO:0007669"/>
    <property type="project" value="InterPro"/>
</dbReference>
<dbReference type="PROSITE" id="PS50067">
    <property type="entry name" value="KINESIN_MOTOR_2"/>
    <property type="match status" value="1"/>
</dbReference>
<evidence type="ECO:0000256" key="4">
    <source>
        <dbReference type="ARBA" id="ARBA00022840"/>
    </source>
</evidence>
<accession>A0A2I0WMP0</accession>
<protein>
    <submittedName>
        <fullName evidence="9">Kinesin-1</fullName>
    </submittedName>
</protein>
<dbReference type="SUPFAM" id="SSF52540">
    <property type="entry name" value="P-loop containing nucleoside triphosphate hydrolases"/>
    <property type="match status" value="1"/>
</dbReference>
<evidence type="ECO:0000259" key="8">
    <source>
        <dbReference type="PROSITE" id="PS50067"/>
    </source>
</evidence>
<keyword evidence="3 6" id="KW-0547">Nucleotide-binding</keyword>
<evidence type="ECO:0000313" key="9">
    <source>
        <dbReference type="EMBL" id="PKU76916.1"/>
    </source>
</evidence>
<dbReference type="GO" id="GO:0007018">
    <property type="term" value="P:microtubule-based movement"/>
    <property type="evidence" value="ECO:0007669"/>
    <property type="project" value="InterPro"/>
</dbReference>
<comment type="similarity">
    <text evidence="1">Belongs to the TRAFAC class myosin-kinesin ATPase superfamily. Kinesin family. KIN-14 subfamily.</text>
</comment>
<keyword evidence="10" id="KW-1185">Reference proteome</keyword>
<dbReference type="PANTHER" id="PTHR47972">
    <property type="entry name" value="KINESIN-LIKE PROTEIN KLP-3"/>
    <property type="match status" value="1"/>
</dbReference>
<feature type="coiled-coil region" evidence="7">
    <location>
        <begin position="403"/>
        <end position="430"/>
    </location>
</feature>
<feature type="coiled-coil region" evidence="7">
    <location>
        <begin position="200"/>
        <end position="318"/>
    </location>
</feature>
<dbReference type="FunFam" id="3.40.850.10:FF:000048">
    <property type="entry name" value="Kinesin-like protein"/>
    <property type="match status" value="1"/>
</dbReference>
<evidence type="ECO:0000256" key="5">
    <source>
        <dbReference type="ARBA" id="ARBA00023175"/>
    </source>
</evidence>
<gene>
    <name evidence="9" type="primary">ATK1</name>
    <name evidence="9" type="ORF">MA16_Dca001522</name>
</gene>
<dbReference type="EMBL" id="KZ502537">
    <property type="protein sequence ID" value="PKU76916.1"/>
    <property type="molecule type" value="Genomic_DNA"/>
</dbReference>
<name>A0A2I0WMP0_9ASPA</name>
<reference evidence="9 10" key="2">
    <citation type="journal article" date="2017" name="Nature">
        <title>The Apostasia genome and the evolution of orchids.</title>
        <authorList>
            <person name="Zhang G.Q."/>
            <person name="Liu K.W."/>
            <person name="Li Z."/>
            <person name="Lohaus R."/>
            <person name="Hsiao Y.Y."/>
            <person name="Niu S.C."/>
            <person name="Wang J.Y."/>
            <person name="Lin Y.C."/>
            <person name="Xu Q."/>
            <person name="Chen L.J."/>
            <person name="Yoshida K."/>
            <person name="Fujiwara S."/>
            <person name="Wang Z.W."/>
            <person name="Zhang Y.Q."/>
            <person name="Mitsuda N."/>
            <person name="Wang M."/>
            <person name="Liu G.H."/>
            <person name="Pecoraro L."/>
            <person name="Huang H.X."/>
            <person name="Xiao X.J."/>
            <person name="Lin M."/>
            <person name="Wu X.Y."/>
            <person name="Wu W.L."/>
            <person name="Chen Y.Y."/>
            <person name="Chang S.B."/>
            <person name="Sakamoto S."/>
            <person name="Ohme-Takagi M."/>
            <person name="Yagi M."/>
            <person name="Zeng S.J."/>
            <person name="Shen C.Y."/>
            <person name="Yeh C.M."/>
            <person name="Luo Y.B."/>
            <person name="Tsai W.C."/>
            <person name="Van de Peer Y."/>
            <person name="Liu Z.J."/>
        </authorList>
    </citation>
    <scope>NUCLEOTIDE SEQUENCE [LARGE SCALE GENOMIC DNA]</scope>
    <source>
        <tissue evidence="9">The whole plant</tissue>
    </source>
</reference>
<dbReference type="InterPro" id="IPR036961">
    <property type="entry name" value="Kinesin_motor_dom_sf"/>
</dbReference>
<dbReference type="SMART" id="SM00129">
    <property type="entry name" value="KISc"/>
    <property type="match status" value="1"/>
</dbReference>
<organism evidence="9 10">
    <name type="scientific">Dendrobium catenatum</name>
    <dbReference type="NCBI Taxonomy" id="906689"/>
    <lineage>
        <taxon>Eukaryota</taxon>
        <taxon>Viridiplantae</taxon>
        <taxon>Streptophyta</taxon>
        <taxon>Embryophyta</taxon>
        <taxon>Tracheophyta</taxon>
        <taxon>Spermatophyta</taxon>
        <taxon>Magnoliopsida</taxon>
        <taxon>Liliopsida</taxon>
        <taxon>Asparagales</taxon>
        <taxon>Orchidaceae</taxon>
        <taxon>Epidendroideae</taxon>
        <taxon>Malaxideae</taxon>
        <taxon>Dendrobiinae</taxon>
        <taxon>Dendrobium</taxon>
    </lineage>
</organism>
<dbReference type="PRINTS" id="PR00380">
    <property type="entry name" value="KINESINHEAVY"/>
</dbReference>
<keyword evidence="4 6" id="KW-0067">ATP-binding</keyword>
<reference evidence="9 10" key="1">
    <citation type="journal article" date="2016" name="Sci. Rep.">
        <title>The Dendrobium catenatum Lindl. genome sequence provides insights into polysaccharide synthase, floral development and adaptive evolution.</title>
        <authorList>
            <person name="Zhang G.Q."/>
            <person name="Xu Q."/>
            <person name="Bian C."/>
            <person name="Tsai W.C."/>
            <person name="Yeh C.M."/>
            <person name="Liu K.W."/>
            <person name="Yoshida K."/>
            <person name="Zhang L.S."/>
            <person name="Chang S.B."/>
            <person name="Chen F."/>
            <person name="Shi Y."/>
            <person name="Su Y.Y."/>
            <person name="Zhang Y.Q."/>
            <person name="Chen L.J."/>
            <person name="Yin Y."/>
            <person name="Lin M."/>
            <person name="Huang H."/>
            <person name="Deng H."/>
            <person name="Wang Z.W."/>
            <person name="Zhu S.L."/>
            <person name="Zhao X."/>
            <person name="Deng C."/>
            <person name="Niu S.C."/>
            <person name="Huang J."/>
            <person name="Wang M."/>
            <person name="Liu G.H."/>
            <person name="Yang H.J."/>
            <person name="Xiao X.J."/>
            <person name="Hsiao Y.Y."/>
            <person name="Wu W.L."/>
            <person name="Chen Y.Y."/>
            <person name="Mitsuda N."/>
            <person name="Ohme-Takagi M."/>
            <person name="Luo Y.B."/>
            <person name="Van de Peer Y."/>
            <person name="Liu Z.J."/>
        </authorList>
    </citation>
    <scope>NUCLEOTIDE SEQUENCE [LARGE SCALE GENOMIC DNA]</scope>
    <source>
        <tissue evidence="9">The whole plant</tissue>
    </source>
</reference>
<dbReference type="GO" id="GO:0005524">
    <property type="term" value="F:ATP binding"/>
    <property type="evidence" value="ECO:0007669"/>
    <property type="project" value="UniProtKB-UniRule"/>
</dbReference>
<dbReference type="InterPro" id="IPR001752">
    <property type="entry name" value="Kinesin_motor_dom"/>
</dbReference>
<dbReference type="Pfam" id="PF00225">
    <property type="entry name" value="Kinesin"/>
    <property type="match status" value="1"/>
</dbReference>
<dbReference type="AlphaFoldDB" id="A0A2I0WMP0"/>
<dbReference type="CDD" id="cd01366">
    <property type="entry name" value="KISc_C_terminal"/>
    <property type="match status" value="1"/>
</dbReference>
<evidence type="ECO:0000256" key="1">
    <source>
        <dbReference type="ARBA" id="ARBA00010899"/>
    </source>
</evidence>
<dbReference type="STRING" id="906689.A0A2I0WMP0"/>
<dbReference type="Proteomes" id="UP000233837">
    <property type="component" value="Unassembled WGS sequence"/>
</dbReference>
<dbReference type="GO" id="GO:0005874">
    <property type="term" value="C:microtubule"/>
    <property type="evidence" value="ECO:0007669"/>
    <property type="project" value="UniProtKB-KW"/>
</dbReference>
<sequence>MRSRKKRKTANSCCNFSSDLLLQSIVPQESLCPSSFLQRTPRPHSHPNRQHKGEVLEDLRIDKRRKIGGEKMVGQAAYTRSRAPQSVHAIPGSRVAVPASESSNGDSTGGLLEFKSREDVEKLLAEKLNPKNRNDDKGRNKELRDIIKKFKACINWYMGLEDGYLAEQEKLRGMIESEQRRHSEIEAHMSCKIDELTLLNGEHQKHVVSLEERLRKEEADKMAAIESYEKEAEAKIASENLRSGLLEELEKATQEIKYLNDQIKMVQETNKRLQEYNTSLQQYNSNLQADAVKNGDTITKLQKDKTAMMETLAGLRDQSSSLKNQLDTIRSSQQEAIKQREEFRKEVGCLRTELQQVRVDRDQQLEHVQCMVVELKKYEELHGKSSREMNIALTKTSALEETCSSQQDQIKSLQYQLAAANEKLKRADLTSIEIIQENETNKKLVSELQSHVIDLEYQLVEAEKLRKKLHNTILELKGNIRVFCRVRPVLPDIDYRGDDGIVVSYPTSVECLGRGIDLMHNAQNHSFTFDKVFGHEASQEDVFFEISQLVQSALDGYKVCIFAYGQTGSGKTYTMMGKPEAHEQKGLIPRSLEQIFETSQALKYQGWKYKMQASMLEIYNETIRDLLSPNRCGSTDATHANKQYSIKHDSTGNTLVSDLTVVDVCSINEVSFLLNQAAQSRSVGKTQMNEQSSRSHFVFTLRISGMNDATEQQVQGILNLIDLAGSERLAKSGSTGDRLKETQAINKSLSCLSDVIFAIAKKEDHVPYRNSKLTYLLQPCLGGDSKTLMFVNISPEASSANESICSLRFAARVNACEIGVPRRHTQMRPLDSRLSYG</sequence>
<dbReference type="InterPro" id="IPR027640">
    <property type="entry name" value="Kinesin-like_fam"/>
</dbReference>
<evidence type="ECO:0000256" key="7">
    <source>
        <dbReference type="SAM" id="Coils"/>
    </source>
</evidence>
<dbReference type="PANTHER" id="PTHR47972:SF45">
    <property type="entry name" value="PROTEIN CLARET SEGREGATIONAL"/>
    <property type="match status" value="1"/>
</dbReference>
<keyword evidence="5 6" id="KW-0505">Motor protein</keyword>
<evidence type="ECO:0000256" key="2">
    <source>
        <dbReference type="ARBA" id="ARBA00022701"/>
    </source>
</evidence>
<proteinExistence type="inferred from homology"/>